<name>A0A558GE60_HALVO</name>
<evidence type="ECO:0000313" key="3">
    <source>
        <dbReference type="Proteomes" id="UP000320212"/>
    </source>
</evidence>
<evidence type="ECO:0000259" key="1">
    <source>
        <dbReference type="Pfam" id="PF00382"/>
    </source>
</evidence>
<dbReference type="SUPFAM" id="SSF47954">
    <property type="entry name" value="Cyclin-like"/>
    <property type="match status" value="1"/>
</dbReference>
<comment type="caution">
    <text evidence="2">The sequence shown here is derived from an EMBL/GenBank/DDBJ whole genome shotgun (WGS) entry which is preliminary data.</text>
</comment>
<reference evidence="2 3" key="1">
    <citation type="submission" date="2019-07" db="EMBL/GenBank/DDBJ databases">
        <title>Draft genome sequence of Haloferax volcanii SS0101, isolated from salt farm in Samut Sakhon, Thailand.</title>
        <authorList>
            <person name="Wanthongcharoen S."/>
            <person name="Yamprayoonswat W."/>
            <person name="Ruangsuj P."/>
            <person name="Thongpramul N."/>
            <person name="Jumpathong W."/>
            <person name="Sittihan S."/>
            <person name="Kanjanavas P."/>
            <person name="Yasawong M."/>
        </authorList>
    </citation>
    <scope>NUCLEOTIDE SEQUENCE [LARGE SCALE GENOMIC DNA]</scope>
    <source>
        <strain evidence="2 3">SS0101</strain>
    </source>
</reference>
<proteinExistence type="predicted"/>
<dbReference type="GO" id="GO:0017025">
    <property type="term" value="F:TBP-class protein binding"/>
    <property type="evidence" value="ECO:0007669"/>
    <property type="project" value="InterPro"/>
</dbReference>
<organism evidence="2 3">
    <name type="scientific">Haloferax volcanii</name>
    <name type="common">Halobacterium volcanii</name>
    <dbReference type="NCBI Taxonomy" id="2246"/>
    <lineage>
        <taxon>Archaea</taxon>
        <taxon>Methanobacteriati</taxon>
        <taxon>Methanobacteriota</taxon>
        <taxon>Stenosarchaea group</taxon>
        <taxon>Halobacteria</taxon>
        <taxon>Halobacteriales</taxon>
        <taxon>Haloferacaceae</taxon>
        <taxon>Haloferax</taxon>
    </lineage>
</organism>
<accession>A0A558GE60</accession>
<sequence length="52" mass="5506">VGLAAAAVYAAALLTNEKVTQSEVSTVADISEVTIRNRYKELLEVQDGTLLA</sequence>
<keyword evidence="2" id="KW-0396">Initiation factor</keyword>
<dbReference type="GO" id="GO:0003743">
    <property type="term" value="F:translation initiation factor activity"/>
    <property type="evidence" value="ECO:0007669"/>
    <property type="project" value="UniProtKB-KW"/>
</dbReference>
<dbReference type="InterPro" id="IPR013150">
    <property type="entry name" value="TFIIB_cyclin"/>
</dbReference>
<dbReference type="Gene3D" id="1.10.472.10">
    <property type="entry name" value="Cyclin-like"/>
    <property type="match status" value="1"/>
</dbReference>
<gene>
    <name evidence="2" type="ORF">FQA18_03200</name>
</gene>
<dbReference type="InterPro" id="IPR036915">
    <property type="entry name" value="Cyclin-like_sf"/>
</dbReference>
<dbReference type="Proteomes" id="UP000320212">
    <property type="component" value="Unassembled WGS sequence"/>
</dbReference>
<feature type="non-terminal residue" evidence="2">
    <location>
        <position position="1"/>
    </location>
</feature>
<dbReference type="Pfam" id="PF00382">
    <property type="entry name" value="TFIIB"/>
    <property type="match status" value="1"/>
</dbReference>
<evidence type="ECO:0000313" key="2">
    <source>
        <dbReference type="EMBL" id="TVT96006.1"/>
    </source>
</evidence>
<protein>
    <submittedName>
        <fullName evidence="2">Transcription initiation factor IIB 2</fullName>
    </submittedName>
</protein>
<keyword evidence="2" id="KW-0648">Protein biosynthesis</keyword>
<feature type="domain" description="Transcription factor TFIIB cyclin-like" evidence="1">
    <location>
        <begin position="2"/>
        <end position="44"/>
    </location>
</feature>
<dbReference type="EMBL" id="VMTR01000011">
    <property type="protein sequence ID" value="TVT96006.1"/>
    <property type="molecule type" value="Genomic_DNA"/>
</dbReference>
<dbReference type="AlphaFoldDB" id="A0A558GE60"/>